<dbReference type="Proteomes" id="UP001500459">
    <property type="component" value="Unassembled WGS sequence"/>
</dbReference>
<dbReference type="Gene3D" id="3.40.50.150">
    <property type="entry name" value="Vaccinia Virus protein VP39"/>
    <property type="match status" value="1"/>
</dbReference>
<evidence type="ECO:0000313" key="5">
    <source>
        <dbReference type="EMBL" id="GAA3520255.1"/>
    </source>
</evidence>
<dbReference type="SUPFAM" id="SSF53335">
    <property type="entry name" value="S-adenosyl-L-methionine-dependent methyltransferases"/>
    <property type="match status" value="1"/>
</dbReference>
<dbReference type="CDD" id="cd02440">
    <property type="entry name" value="AdoMet_MTases"/>
    <property type="match status" value="1"/>
</dbReference>
<evidence type="ECO:0000256" key="4">
    <source>
        <dbReference type="ARBA" id="ARBA00022691"/>
    </source>
</evidence>
<keyword evidence="3" id="KW-0808">Transferase</keyword>
<sequence>MNTKLDTDYWENRYIENTSKWDLGEVSPPIRSYIDMIENKELKILIPGGGNSYEAEYLYHQGFKNTWVIDLAPTPLANLLKRVPDFPPEQLIKGDFFNLNDSFDLIIEQTFFCALHPKLRENYVHKMHDLLHPNGKLAGLLFNVPLNIDKPPFGGSEEVYRSLFLPFFNIEEMSVTANSIASRKGRELFFQFVKKA</sequence>
<dbReference type="GO" id="GO:0032259">
    <property type="term" value="P:methylation"/>
    <property type="evidence" value="ECO:0007669"/>
    <property type="project" value="UniProtKB-KW"/>
</dbReference>
<dbReference type="PANTHER" id="PTHR32183">
    <property type="match status" value="1"/>
</dbReference>
<dbReference type="GO" id="GO:0008168">
    <property type="term" value="F:methyltransferase activity"/>
    <property type="evidence" value="ECO:0007669"/>
    <property type="project" value="UniProtKB-KW"/>
</dbReference>
<keyword evidence="6" id="KW-1185">Reference proteome</keyword>
<dbReference type="EMBL" id="BAABCW010000023">
    <property type="protein sequence ID" value="GAA3520255.1"/>
    <property type="molecule type" value="Genomic_DNA"/>
</dbReference>
<proteinExistence type="predicted"/>
<evidence type="ECO:0000256" key="3">
    <source>
        <dbReference type="ARBA" id="ARBA00022679"/>
    </source>
</evidence>
<organism evidence="5 6">
    <name type="scientific">Aquimarina addita</name>
    <dbReference type="NCBI Taxonomy" id="870485"/>
    <lineage>
        <taxon>Bacteria</taxon>
        <taxon>Pseudomonadati</taxon>
        <taxon>Bacteroidota</taxon>
        <taxon>Flavobacteriia</taxon>
        <taxon>Flavobacteriales</taxon>
        <taxon>Flavobacteriaceae</taxon>
        <taxon>Aquimarina</taxon>
    </lineage>
</organism>
<dbReference type="RefSeq" id="WP_344930172.1">
    <property type="nucleotide sequence ID" value="NZ_BAABCW010000023.1"/>
</dbReference>
<evidence type="ECO:0000256" key="1">
    <source>
        <dbReference type="ARBA" id="ARBA00022553"/>
    </source>
</evidence>
<protein>
    <submittedName>
        <fullName evidence="5">Methyltransferase domain-containing protein</fullName>
    </submittedName>
</protein>
<dbReference type="InterPro" id="IPR008854">
    <property type="entry name" value="TPMT"/>
</dbReference>
<keyword evidence="1" id="KW-0597">Phosphoprotein</keyword>
<accession>A0ABP6UVF9</accession>
<dbReference type="Pfam" id="PF05724">
    <property type="entry name" value="TPMT"/>
    <property type="match status" value="1"/>
</dbReference>
<reference evidence="6" key="1">
    <citation type="journal article" date="2019" name="Int. J. Syst. Evol. Microbiol.">
        <title>The Global Catalogue of Microorganisms (GCM) 10K type strain sequencing project: providing services to taxonomists for standard genome sequencing and annotation.</title>
        <authorList>
            <consortium name="The Broad Institute Genomics Platform"/>
            <consortium name="The Broad Institute Genome Sequencing Center for Infectious Disease"/>
            <person name="Wu L."/>
            <person name="Ma J."/>
        </authorList>
    </citation>
    <scope>NUCLEOTIDE SEQUENCE [LARGE SCALE GENOMIC DNA]</scope>
    <source>
        <strain evidence="6">JCM 17106</strain>
    </source>
</reference>
<dbReference type="PROSITE" id="PS51585">
    <property type="entry name" value="SAM_MT_TPMT"/>
    <property type="match status" value="1"/>
</dbReference>
<dbReference type="PANTHER" id="PTHR32183:SF11">
    <property type="entry name" value="THIOL METHYLTRANSFERASE 2-RELATED"/>
    <property type="match status" value="1"/>
</dbReference>
<comment type="caution">
    <text evidence="5">The sequence shown here is derived from an EMBL/GenBank/DDBJ whole genome shotgun (WGS) entry which is preliminary data.</text>
</comment>
<evidence type="ECO:0000256" key="2">
    <source>
        <dbReference type="ARBA" id="ARBA00022603"/>
    </source>
</evidence>
<name>A0ABP6UVF9_9FLAO</name>
<keyword evidence="4" id="KW-0949">S-adenosyl-L-methionine</keyword>
<gene>
    <name evidence="5" type="ORF">GCM10022393_38070</name>
</gene>
<keyword evidence="2 5" id="KW-0489">Methyltransferase</keyword>
<evidence type="ECO:0000313" key="6">
    <source>
        <dbReference type="Proteomes" id="UP001500459"/>
    </source>
</evidence>
<dbReference type="InterPro" id="IPR029063">
    <property type="entry name" value="SAM-dependent_MTases_sf"/>
</dbReference>